<evidence type="ECO:0000256" key="1">
    <source>
        <dbReference type="ARBA" id="ARBA00004123"/>
    </source>
</evidence>
<dbReference type="GO" id="GO:0008270">
    <property type="term" value="F:zinc ion binding"/>
    <property type="evidence" value="ECO:0007669"/>
    <property type="project" value="UniProtKB-KW"/>
</dbReference>
<dbReference type="GO" id="GO:0045944">
    <property type="term" value="P:positive regulation of transcription by RNA polymerase II"/>
    <property type="evidence" value="ECO:0007669"/>
    <property type="project" value="UniProtKB-ARBA"/>
</dbReference>
<evidence type="ECO:0000256" key="3">
    <source>
        <dbReference type="ARBA" id="ARBA00022737"/>
    </source>
</evidence>
<dbReference type="GO" id="GO:0000978">
    <property type="term" value="F:RNA polymerase II cis-regulatory region sequence-specific DNA binding"/>
    <property type="evidence" value="ECO:0007669"/>
    <property type="project" value="TreeGrafter"/>
</dbReference>
<feature type="compositionally biased region" description="Acidic residues" evidence="8">
    <location>
        <begin position="603"/>
        <end position="613"/>
    </location>
</feature>
<keyword evidence="6" id="KW-0539">Nucleus</keyword>
<dbReference type="FunFam" id="3.30.160.60:FF:000690">
    <property type="entry name" value="Zinc finger protein 354C"/>
    <property type="match status" value="1"/>
</dbReference>
<feature type="domain" description="C2H2-type" evidence="9">
    <location>
        <begin position="426"/>
        <end position="453"/>
    </location>
</feature>
<feature type="compositionally biased region" description="Polar residues" evidence="8">
    <location>
        <begin position="538"/>
        <end position="567"/>
    </location>
</feature>
<feature type="domain" description="C2H2-type" evidence="9">
    <location>
        <begin position="484"/>
        <end position="511"/>
    </location>
</feature>
<dbReference type="InterPro" id="IPR036236">
    <property type="entry name" value="Znf_C2H2_sf"/>
</dbReference>
<dbReference type="InterPro" id="IPR013087">
    <property type="entry name" value="Znf_C2H2_type"/>
</dbReference>
<feature type="region of interest" description="Disordered" evidence="8">
    <location>
        <begin position="535"/>
        <end position="645"/>
    </location>
</feature>
<feature type="domain" description="C2H2-type" evidence="9">
    <location>
        <begin position="454"/>
        <end position="483"/>
    </location>
</feature>
<dbReference type="FunFam" id="3.30.160.60:FF:001498">
    <property type="entry name" value="Zinc finger protein 404"/>
    <property type="match status" value="1"/>
</dbReference>
<keyword evidence="5" id="KW-0862">Zinc</keyword>
<keyword evidence="4 7" id="KW-0863">Zinc-finger</keyword>
<organism evidence="10 11">
    <name type="scientific">Plectus sambesii</name>
    <dbReference type="NCBI Taxonomy" id="2011161"/>
    <lineage>
        <taxon>Eukaryota</taxon>
        <taxon>Metazoa</taxon>
        <taxon>Ecdysozoa</taxon>
        <taxon>Nematoda</taxon>
        <taxon>Chromadorea</taxon>
        <taxon>Plectida</taxon>
        <taxon>Plectina</taxon>
        <taxon>Plectoidea</taxon>
        <taxon>Plectidae</taxon>
        <taxon>Plectus</taxon>
    </lineage>
</organism>
<dbReference type="Pfam" id="PF00096">
    <property type="entry name" value="zf-C2H2"/>
    <property type="match status" value="4"/>
</dbReference>
<evidence type="ECO:0000313" key="11">
    <source>
        <dbReference type="WBParaSite" id="PSAMB.scaffold3973size16198.g23087.t1"/>
    </source>
</evidence>
<dbReference type="SMART" id="SM00355">
    <property type="entry name" value="ZnF_C2H2"/>
    <property type="match status" value="8"/>
</dbReference>
<dbReference type="AlphaFoldDB" id="A0A914WGI9"/>
<evidence type="ECO:0000256" key="2">
    <source>
        <dbReference type="ARBA" id="ARBA00022723"/>
    </source>
</evidence>
<dbReference type="PROSITE" id="PS00028">
    <property type="entry name" value="ZINC_FINGER_C2H2_1"/>
    <property type="match status" value="7"/>
</dbReference>
<feature type="domain" description="C2H2-type" evidence="9">
    <location>
        <begin position="512"/>
        <end position="539"/>
    </location>
</feature>
<evidence type="ECO:0000256" key="6">
    <source>
        <dbReference type="ARBA" id="ARBA00023242"/>
    </source>
</evidence>
<dbReference type="GO" id="GO:0000981">
    <property type="term" value="F:DNA-binding transcription factor activity, RNA polymerase II-specific"/>
    <property type="evidence" value="ECO:0007669"/>
    <property type="project" value="TreeGrafter"/>
</dbReference>
<protein>
    <submittedName>
        <fullName evidence="11">C2H2-type domain-containing protein</fullName>
    </submittedName>
</protein>
<feature type="region of interest" description="Disordered" evidence="8">
    <location>
        <begin position="254"/>
        <end position="279"/>
    </location>
</feature>
<dbReference type="FunFam" id="3.30.160.60:FF:000446">
    <property type="entry name" value="Zinc finger protein"/>
    <property type="match status" value="1"/>
</dbReference>
<feature type="domain" description="C2H2-type" evidence="9">
    <location>
        <begin position="232"/>
        <end position="260"/>
    </location>
</feature>
<dbReference type="PANTHER" id="PTHR19818">
    <property type="entry name" value="ZINC FINGER PROTEIN ZIC AND GLI"/>
    <property type="match status" value="1"/>
</dbReference>
<feature type="compositionally biased region" description="Polar residues" evidence="8">
    <location>
        <begin position="621"/>
        <end position="638"/>
    </location>
</feature>
<dbReference type="Proteomes" id="UP000887566">
    <property type="component" value="Unplaced"/>
</dbReference>
<keyword evidence="2" id="KW-0479">Metal-binding</keyword>
<feature type="region of interest" description="Disordered" evidence="8">
    <location>
        <begin position="324"/>
        <end position="358"/>
    </location>
</feature>
<reference evidence="11" key="1">
    <citation type="submission" date="2022-11" db="UniProtKB">
        <authorList>
            <consortium name="WormBaseParasite"/>
        </authorList>
    </citation>
    <scope>IDENTIFICATION</scope>
</reference>
<proteinExistence type="predicted"/>
<feature type="domain" description="C2H2-type" evidence="9">
    <location>
        <begin position="204"/>
        <end position="231"/>
    </location>
</feature>
<dbReference type="WBParaSite" id="PSAMB.scaffold3973size16198.g23087.t1">
    <property type="protein sequence ID" value="PSAMB.scaffold3973size16198.g23087.t1"/>
    <property type="gene ID" value="PSAMB.scaffold3973size16198.g23087"/>
</dbReference>
<evidence type="ECO:0000313" key="10">
    <source>
        <dbReference type="Proteomes" id="UP000887566"/>
    </source>
</evidence>
<dbReference type="GO" id="GO:0000122">
    <property type="term" value="P:negative regulation of transcription by RNA polymerase II"/>
    <property type="evidence" value="ECO:0007669"/>
    <property type="project" value="UniProtKB-ARBA"/>
</dbReference>
<keyword evidence="3" id="KW-0677">Repeat</keyword>
<keyword evidence="10" id="KW-1185">Reference proteome</keyword>
<dbReference type="PROSITE" id="PS50157">
    <property type="entry name" value="ZINC_FINGER_C2H2_2"/>
    <property type="match status" value="6"/>
</dbReference>
<comment type="subcellular location">
    <subcellularLocation>
        <location evidence="1">Nucleus</location>
    </subcellularLocation>
</comment>
<evidence type="ECO:0000256" key="5">
    <source>
        <dbReference type="ARBA" id="ARBA00022833"/>
    </source>
</evidence>
<evidence type="ECO:0000256" key="4">
    <source>
        <dbReference type="ARBA" id="ARBA00022771"/>
    </source>
</evidence>
<dbReference type="GO" id="GO:0005634">
    <property type="term" value="C:nucleus"/>
    <property type="evidence" value="ECO:0007669"/>
    <property type="project" value="UniProtKB-SubCell"/>
</dbReference>
<dbReference type="FunFam" id="3.30.160.60:FF:000125">
    <property type="entry name" value="Putative zinc finger protein 143"/>
    <property type="match status" value="1"/>
</dbReference>
<evidence type="ECO:0000256" key="8">
    <source>
        <dbReference type="SAM" id="MobiDB-lite"/>
    </source>
</evidence>
<dbReference type="SUPFAM" id="SSF57667">
    <property type="entry name" value="beta-beta-alpha zinc fingers"/>
    <property type="match status" value="3"/>
</dbReference>
<dbReference type="Gene3D" id="3.30.160.60">
    <property type="entry name" value="Classic Zinc Finger"/>
    <property type="match status" value="6"/>
</dbReference>
<evidence type="ECO:0000256" key="7">
    <source>
        <dbReference type="PROSITE-ProRule" id="PRU00042"/>
    </source>
</evidence>
<evidence type="ECO:0000259" key="9">
    <source>
        <dbReference type="PROSITE" id="PS50157"/>
    </source>
</evidence>
<dbReference type="InterPro" id="IPR050329">
    <property type="entry name" value="GLI_C2H2-zinc-finger"/>
</dbReference>
<dbReference type="PANTHER" id="PTHR19818:SF163">
    <property type="entry name" value="C2H2-TYPE DOMAIN-CONTAINING PROTEIN"/>
    <property type="match status" value="1"/>
</dbReference>
<feature type="compositionally biased region" description="Polar residues" evidence="8">
    <location>
        <begin position="260"/>
        <end position="271"/>
    </location>
</feature>
<name>A0A914WGI9_9BILA</name>
<sequence length="699" mass="76956">MDWSASRRIDLHSGDRRLACGDVIQLFIDRTERPATPSSVFVRLAGHSPPPSLFDRASPAECSDKISTRLGLFAADRAVQTPATRRLVRPLFDFARPAFFRSPILAGTHSYFVHVCSNAPSRRSPFAFRPRSLSLANLRHPPPPPECSECAVVIARRSSTHGAAFVGRPLAHYANAPITNRSQRVMSTDEVENGILNGLADRRRVCKYCDKVCSSSSALLYHTRLHTGERPYVCKHCNKGFIQKVHLQRHVENNHETKDAPSSSDFSSRNGAPTMVRAPAIGNRLEAVATQLKLSRAEPSKCSHCDERFMGRIALLEHVYERHQEASGDGAEGDLRVESDGNEDAQIERPDTASDAAQTGSRAETIQCQQCDLICFGQVAYLEHVFEAHQALPDNPQEIPVETAEQDDVKSAVSRTKESGGGNGNTWCHICLKHLSSPTALVVHMRAHSGDRPFTCPHESCGKTFMHQNSMKIHMMSHSGHRPHACKVCGKAFTTTRTLKIHSMIHTGERPYGCKFCGRRFIQQIHLLRHIKSHIRKGSTQSTPETDANSHSSSSQTRLNNSTPSTGHQRKQQRPSLSSARIGKTHIDGRCASRPTGVVADNMDMDDDDDDGNNSDFSPADEQSGTFADSSTGNNDHGSPSNNANDAPSNNCLNCQLFNGELSLLKAEVSQLKQFLGAKLTLMETKLLGMQRCLNLSSH</sequence>
<accession>A0A914WGI9</accession>